<keyword evidence="5" id="KW-0346">Stress response</keyword>
<dbReference type="Gene3D" id="3.30.420.40">
    <property type="match status" value="2"/>
</dbReference>
<dbReference type="Gene3D" id="2.60.34.10">
    <property type="entry name" value="Substrate Binding Domain Of DNAk, Chain A, domain 1"/>
    <property type="match status" value="1"/>
</dbReference>
<dbReference type="SUPFAM" id="SSF100920">
    <property type="entry name" value="Heat shock protein 70kD (HSP70), peptide-binding domain"/>
    <property type="match status" value="1"/>
</dbReference>
<sequence length="777" mass="85215">MSVVGIDLGSLASKIGVARHRGIDIITNEVSNRATPSLISFGVKQRAIGEPAKTQEISNFKNTVGSLKRLAGRVASDPEIADIESKFLTASLCDAQGTVGVKVKYVGEQQVFSSTQLVAMYLGKLRDIAANELKSGVCDVVIAVPGWYTEIQRRALLDAAQIAGLNCLRLINDTAAVALGYGITKTDLPSEEENPRHVVFVDIGHSNMSASVAAFQKGKLTMKSVAFNRHLGGRDIDYALVQYFADEFKGKYKIDVLSNQKARFRLAAGCEKLKKVLSANAEAPLNVESIMNDVDASSKLKRDAYEGLIAHVLEGIEAPIKQALAESGLTVDQVDSIELVGGSTRIPAVRQRIAACFPGKTLSNTLNQDEAVARGATFACAMLSPVFRVRDFSVTDITPYSIKIQWAKTPDDDDSELLVFPKGNTIPSTKILTFHRKEPFEVEAVYAEPSLLPGTTNPWIGKLTAKEVPPVDANGELPPVKVKVKLGLHGTMSFEQVYYEEIEEKEEPPATMEVDGAEPAKPKKKRTIKKKDLAFVVGTSSLDSSIVNTLKETENGMHAADKLVMDTEDRKNALEEYIYDMRGKVEDRYAAYIQPQEKSALLAGLQDSEDWLYTEEGEDATKSAYVERLDALKKIGDPVVARYRETEGRLAAATQLRDTINQFLADATSEHEKYAHIEAADKQSVVEKCATVQKWLDDQLARQAEKPKNIDPVVSCADILKKKDEVFYFATPIFNKPKPKPKVETTNGTETPKSRTDTPDPSKAEKDPKVPSEMDID</sequence>
<dbReference type="OrthoDB" id="434160at2759"/>
<dbReference type="InParanoid" id="A0A0H2SIQ8"/>
<dbReference type="CDD" id="cd24094">
    <property type="entry name" value="ASKHA_NBD_HSP70_ScSse"/>
    <property type="match status" value="1"/>
</dbReference>
<dbReference type="PANTHER" id="PTHR45639:SF4">
    <property type="entry name" value="HSC70CB, ISOFORM G"/>
    <property type="match status" value="1"/>
</dbReference>
<evidence type="ECO:0000313" key="6">
    <source>
        <dbReference type="Proteomes" id="UP000053477"/>
    </source>
</evidence>
<name>A0A0H2SIQ8_9AGAM</name>
<reference evidence="5 6" key="1">
    <citation type="submission" date="2015-04" db="EMBL/GenBank/DDBJ databases">
        <title>Complete genome sequence of Schizopora paradoxa KUC8140, a cosmopolitan wood degrader in East Asia.</title>
        <authorList>
            <consortium name="DOE Joint Genome Institute"/>
            <person name="Min B."/>
            <person name="Park H."/>
            <person name="Jang Y."/>
            <person name="Kim J.-J."/>
            <person name="Kim K.H."/>
            <person name="Pangilinan J."/>
            <person name="Lipzen A."/>
            <person name="Riley R."/>
            <person name="Grigoriev I.V."/>
            <person name="Spatafora J.W."/>
            <person name="Choi I.-G."/>
        </authorList>
    </citation>
    <scope>NUCLEOTIDE SEQUENCE [LARGE SCALE GENOMIC DNA]</scope>
    <source>
        <strain evidence="5 6">KUC8140</strain>
    </source>
</reference>
<dbReference type="GO" id="GO:0005829">
    <property type="term" value="C:cytosol"/>
    <property type="evidence" value="ECO:0007669"/>
    <property type="project" value="TreeGrafter"/>
</dbReference>
<evidence type="ECO:0000256" key="4">
    <source>
        <dbReference type="SAM" id="MobiDB-lite"/>
    </source>
</evidence>
<dbReference type="FunCoup" id="A0A0H2SIQ8">
    <property type="interactions" value="759"/>
</dbReference>
<dbReference type="InterPro" id="IPR013126">
    <property type="entry name" value="Hsp_70_fam"/>
</dbReference>
<dbReference type="Gene3D" id="3.30.30.30">
    <property type="match status" value="1"/>
</dbReference>
<dbReference type="FunFam" id="1.20.1270.10:FF:000002">
    <property type="entry name" value="Heat shock 70 kDa protein 4"/>
    <property type="match status" value="1"/>
</dbReference>
<dbReference type="FunFam" id="3.90.640.10:FF:000004">
    <property type="entry name" value="Heat shock 70 kDa protein 4"/>
    <property type="match status" value="1"/>
</dbReference>
<gene>
    <name evidence="5" type="ORF">SCHPADRAFT_869014</name>
</gene>
<dbReference type="EMBL" id="KQ085910">
    <property type="protein sequence ID" value="KLO16941.1"/>
    <property type="molecule type" value="Genomic_DNA"/>
</dbReference>
<proteinExistence type="inferred from homology"/>
<keyword evidence="2" id="KW-0547">Nucleotide-binding</keyword>
<protein>
    <submittedName>
        <fullName evidence="5">Heat shock protein 70</fullName>
    </submittedName>
</protein>
<feature type="compositionally biased region" description="Basic and acidic residues" evidence="4">
    <location>
        <begin position="752"/>
        <end position="777"/>
    </location>
</feature>
<dbReference type="InterPro" id="IPR029047">
    <property type="entry name" value="HSP70_peptide-bd_sf"/>
</dbReference>
<dbReference type="Pfam" id="PF00012">
    <property type="entry name" value="HSP70"/>
    <property type="match status" value="1"/>
</dbReference>
<dbReference type="Proteomes" id="UP000053477">
    <property type="component" value="Unassembled WGS sequence"/>
</dbReference>
<comment type="similarity">
    <text evidence="1">Belongs to the heat shock protein 70 family.</text>
</comment>
<dbReference type="GO" id="GO:0005634">
    <property type="term" value="C:nucleus"/>
    <property type="evidence" value="ECO:0007669"/>
    <property type="project" value="TreeGrafter"/>
</dbReference>
<dbReference type="SUPFAM" id="SSF53067">
    <property type="entry name" value="Actin-like ATPase domain"/>
    <property type="match status" value="2"/>
</dbReference>
<dbReference type="PANTHER" id="PTHR45639">
    <property type="entry name" value="HSC70CB, ISOFORM G-RELATED"/>
    <property type="match status" value="1"/>
</dbReference>
<evidence type="ECO:0000313" key="5">
    <source>
        <dbReference type="EMBL" id="KLO16941.1"/>
    </source>
</evidence>
<dbReference type="GO" id="GO:0140662">
    <property type="term" value="F:ATP-dependent protein folding chaperone"/>
    <property type="evidence" value="ECO:0007669"/>
    <property type="project" value="InterPro"/>
</dbReference>
<dbReference type="Gene3D" id="1.20.1270.10">
    <property type="match status" value="1"/>
</dbReference>
<dbReference type="Gene3D" id="3.90.640.10">
    <property type="entry name" value="Actin, Chain A, domain 4"/>
    <property type="match status" value="1"/>
</dbReference>
<organism evidence="5 6">
    <name type="scientific">Schizopora paradoxa</name>
    <dbReference type="NCBI Taxonomy" id="27342"/>
    <lineage>
        <taxon>Eukaryota</taxon>
        <taxon>Fungi</taxon>
        <taxon>Dikarya</taxon>
        <taxon>Basidiomycota</taxon>
        <taxon>Agaricomycotina</taxon>
        <taxon>Agaricomycetes</taxon>
        <taxon>Hymenochaetales</taxon>
        <taxon>Schizoporaceae</taxon>
        <taxon>Schizopora</taxon>
    </lineage>
</organism>
<dbReference type="GO" id="GO:0005524">
    <property type="term" value="F:ATP binding"/>
    <property type="evidence" value="ECO:0007669"/>
    <property type="project" value="UniProtKB-KW"/>
</dbReference>
<dbReference type="FunFam" id="3.30.30.30:FF:000002">
    <property type="entry name" value="Heat shock 70 kDa protein 4"/>
    <property type="match status" value="1"/>
</dbReference>
<dbReference type="STRING" id="27342.A0A0H2SIQ8"/>
<dbReference type="InterPro" id="IPR043129">
    <property type="entry name" value="ATPase_NBD"/>
</dbReference>
<accession>A0A0H2SIQ8</accession>
<dbReference type="FunFam" id="3.30.420.40:FF:000171">
    <property type="entry name" value="Heat shock 70 kDa protein 4"/>
    <property type="match status" value="2"/>
</dbReference>
<dbReference type="AlphaFoldDB" id="A0A0H2SIQ8"/>
<dbReference type="InterPro" id="IPR018181">
    <property type="entry name" value="Heat_shock_70_CS"/>
</dbReference>
<keyword evidence="3" id="KW-0067">ATP-binding</keyword>
<dbReference type="PRINTS" id="PR00301">
    <property type="entry name" value="HEATSHOCK70"/>
</dbReference>
<keyword evidence="6" id="KW-1185">Reference proteome</keyword>
<evidence type="ECO:0000256" key="2">
    <source>
        <dbReference type="ARBA" id="ARBA00022741"/>
    </source>
</evidence>
<feature type="region of interest" description="Disordered" evidence="4">
    <location>
        <begin position="733"/>
        <end position="777"/>
    </location>
</feature>
<evidence type="ECO:0000256" key="1">
    <source>
        <dbReference type="ARBA" id="ARBA00007381"/>
    </source>
</evidence>
<dbReference type="SUPFAM" id="SSF100934">
    <property type="entry name" value="Heat shock protein 70kD (HSP70), C-terminal subdomain"/>
    <property type="match status" value="2"/>
</dbReference>
<dbReference type="InterPro" id="IPR029048">
    <property type="entry name" value="HSP70_C_sf"/>
</dbReference>
<dbReference type="PROSITE" id="PS01036">
    <property type="entry name" value="HSP70_3"/>
    <property type="match status" value="1"/>
</dbReference>
<evidence type="ECO:0000256" key="3">
    <source>
        <dbReference type="ARBA" id="ARBA00022840"/>
    </source>
</evidence>